<dbReference type="Pfam" id="PF00903">
    <property type="entry name" value="Glyoxalase"/>
    <property type="match status" value="1"/>
</dbReference>
<dbReference type="SUPFAM" id="SSF54593">
    <property type="entry name" value="Glyoxalase/Bleomycin resistance protein/Dihydroxybiphenyl dioxygenase"/>
    <property type="match status" value="1"/>
</dbReference>
<accession>A0A5D6UVG0</accession>
<name>A0A5D6UVG0_9BACT</name>
<dbReference type="InterPro" id="IPR004360">
    <property type="entry name" value="Glyas_Fos-R_dOase_dom"/>
</dbReference>
<dbReference type="Proteomes" id="UP000322791">
    <property type="component" value="Unassembled WGS sequence"/>
</dbReference>
<reference evidence="2 3" key="1">
    <citation type="submission" date="2019-08" db="EMBL/GenBank/DDBJ databases">
        <authorList>
            <person name="Seo M.-J."/>
        </authorList>
    </citation>
    <scope>NUCLEOTIDE SEQUENCE [LARGE SCALE GENOMIC DNA]</scope>
    <source>
        <strain evidence="2 3">KIGAM108</strain>
    </source>
</reference>
<dbReference type="CDD" id="cd06587">
    <property type="entry name" value="VOC"/>
    <property type="match status" value="1"/>
</dbReference>
<dbReference type="RefSeq" id="WP_149072319.1">
    <property type="nucleotide sequence ID" value="NZ_VTHL01000022.1"/>
</dbReference>
<dbReference type="InterPro" id="IPR029068">
    <property type="entry name" value="Glyas_Bleomycin-R_OHBP_Dase"/>
</dbReference>
<sequence>MNLNQLTVPSRNLPAAVAFYQRLGLRLIVDALPRYARFECPEGDATFSLHQVEELPRGNGIWVYFECANLDEQVQLLRAAGVEFETLPTDQNWLWREARLQDPDGHQLIFYHAGENRKNPPWRVEGIINENP</sequence>
<dbReference type="AlphaFoldDB" id="A0A5D6UVG0"/>
<organism evidence="2 3">
    <name type="scientific">Hymenobacter lutimineralis</name>
    <dbReference type="NCBI Taxonomy" id="2606448"/>
    <lineage>
        <taxon>Bacteria</taxon>
        <taxon>Pseudomonadati</taxon>
        <taxon>Bacteroidota</taxon>
        <taxon>Cytophagia</taxon>
        <taxon>Cytophagales</taxon>
        <taxon>Hymenobacteraceae</taxon>
        <taxon>Hymenobacter</taxon>
    </lineage>
</organism>
<dbReference type="PROSITE" id="PS51819">
    <property type="entry name" value="VOC"/>
    <property type="match status" value="1"/>
</dbReference>
<dbReference type="Gene3D" id="3.10.180.10">
    <property type="entry name" value="2,3-Dihydroxybiphenyl 1,2-Dioxygenase, domain 1"/>
    <property type="match status" value="1"/>
</dbReference>
<evidence type="ECO:0000259" key="1">
    <source>
        <dbReference type="PROSITE" id="PS51819"/>
    </source>
</evidence>
<comment type="caution">
    <text evidence="2">The sequence shown here is derived from an EMBL/GenBank/DDBJ whole genome shotgun (WGS) entry which is preliminary data.</text>
</comment>
<protein>
    <submittedName>
        <fullName evidence="2">VOC family protein</fullName>
    </submittedName>
</protein>
<keyword evidence="3" id="KW-1185">Reference proteome</keyword>
<proteinExistence type="predicted"/>
<evidence type="ECO:0000313" key="2">
    <source>
        <dbReference type="EMBL" id="TYZ06662.1"/>
    </source>
</evidence>
<evidence type="ECO:0000313" key="3">
    <source>
        <dbReference type="Proteomes" id="UP000322791"/>
    </source>
</evidence>
<dbReference type="InterPro" id="IPR037523">
    <property type="entry name" value="VOC_core"/>
</dbReference>
<feature type="domain" description="VOC" evidence="1">
    <location>
        <begin position="2"/>
        <end position="113"/>
    </location>
</feature>
<gene>
    <name evidence="2" type="ORF">FY528_17505</name>
</gene>
<dbReference type="EMBL" id="VTHL01000022">
    <property type="protein sequence ID" value="TYZ06662.1"/>
    <property type="molecule type" value="Genomic_DNA"/>
</dbReference>